<keyword evidence="3" id="KW-0408">Iron</keyword>
<evidence type="ECO:0000313" key="8">
    <source>
        <dbReference type="Proteomes" id="UP000191820"/>
    </source>
</evidence>
<keyword evidence="1" id="KW-0001">2Fe-2S</keyword>
<accession>A0ABN4YHY3</accession>
<protein>
    <submittedName>
        <fullName evidence="7">Glutaredoxin</fullName>
    </submittedName>
</protein>
<evidence type="ECO:0000256" key="4">
    <source>
        <dbReference type="ARBA" id="ARBA00023014"/>
    </source>
</evidence>
<dbReference type="InterPro" id="IPR002109">
    <property type="entry name" value="Glutaredoxin"/>
</dbReference>
<reference evidence="7 8" key="1">
    <citation type="submission" date="2017-03" db="EMBL/GenBank/DDBJ databases">
        <title>Genome sequencing of Shewanella japonica KCTC 22435.</title>
        <authorList>
            <person name="Kim K.M."/>
        </authorList>
    </citation>
    <scope>NUCLEOTIDE SEQUENCE [LARGE SCALE GENOMIC DNA]</scope>
    <source>
        <strain evidence="7 8">KCTC 22435</strain>
    </source>
</reference>
<gene>
    <name evidence="7" type="ORF">SJ2017_2255</name>
</gene>
<dbReference type="SUPFAM" id="SSF52833">
    <property type="entry name" value="Thioredoxin-like"/>
    <property type="match status" value="1"/>
</dbReference>
<feature type="domain" description="Glutaredoxin" evidence="6">
    <location>
        <begin position="35"/>
        <end position="99"/>
    </location>
</feature>
<keyword evidence="8" id="KW-1185">Reference proteome</keyword>
<evidence type="ECO:0000256" key="1">
    <source>
        <dbReference type="ARBA" id="ARBA00022714"/>
    </source>
</evidence>
<dbReference type="NCBIfam" id="NF008086">
    <property type="entry name" value="PRK10824.1"/>
    <property type="match status" value="1"/>
</dbReference>
<dbReference type="PANTHER" id="PTHR10293">
    <property type="entry name" value="GLUTAREDOXIN FAMILY MEMBER"/>
    <property type="match status" value="1"/>
</dbReference>
<organism evidence="7 8">
    <name type="scientific">Shewanella japonica</name>
    <dbReference type="NCBI Taxonomy" id="93973"/>
    <lineage>
        <taxon>Bacteria</taxon>
        <taxon>Pseudomonadati</taxon>
        <taxon>Pseudomonadota</taxon>
        <taxon>Gammaproteobacteria</taxon>
        <taxon>Alteromonadales</taxon>
        <taxon>Shewanellaceae</taxon>
        <taxon>Shewanella</taxon>
    </lineage>
</organism>
<sequence length="132" mass="14949">MAQGRVQWVKIIKLHLGITMETVDKIKQQISENPIILYMKGSPKLPSCGFSSQVAQVMINCGEQFAFVDILQHPDIRAELPKFANWPTFPQLWVEGELIGGCDIITEMYQKGELQPIIKETADKFRTEEGAE</sequence>
<keyword evidence="2" id="KW-0479">Metal-binding</keyword>
<name>A0ABN4YHY3_9GAMM</name>
<evidence type="ECO:0000313" key="7">
    <source>
        <dbReference type="EMBL" id="ARD22545.1"/>
    </source>
</evidence>
<dbReference type="InterPro" id="IPR004480">
    <property type="entry name" value="Monothiol_GRX-rel"/>
</dbReference>
<keyword evidence="5" id="KW-0676">Redox-active center</keyword>
<dbReference type="PANTHER" id="PTHR10293:SF72">
    <property type="entry name" value="MONOTHIOL GLUTAREDOXIN-S14, CHLOROPLASTIC"/>
    <property type="match status" value="1"/>
</dbReference>
<evidence type="ECO:0000256" key="5">
    <source>
        <dbReference type="ARBA" id="ARBA00023284"/>
    </source>
</evidence>
<evidence type="ECO:0000259" key="6">
    <source>
        <dbReference type="Pfam" id="PF00462"/>
    </source>
</evidence>
<proteinExistence type="predicted"/>
<dbReference type="Pfam" id="PF00462">
    <property type="entry name" value="Glutaredoxin"/>
    <property type="match status" value="1"/>
</dbReference>
<dbReference type="EMBL" id="CP020472">
    <property type="protein sequence ID" value="ARD22545.1"/>
    <property type="molecule type" value="Genomic_DNA"/>
</dbReference>
<evidence type="ECO:0000256" key="3">
    <source>
        <dbReference type="ARBA" id="ARBA00023004"/>
    </source>
</evidence>
<dbReference type="Gene3D" id="3.40.30.10">
    <property type="entry name" value="Glutaredoxin"/>
    <property type="match status" value="1"/>
</dbReference>
<dbReference type="Proteomes" id="UP000191820">
    <property type="component" value="Chromosome"/>
</dbReference>
<dbReference type="InterPro" id="IPR033658">
    <property type="entry name" value="GRX_PICOT-like"/>
</dbReference>
<dbReference type="CDD" id="cd03028">
    <property type="entry name" value="GRX_PICOT_like"/>
    <property type="match status" value="1"/>
</dbReference>
<dbReference type="NCBIfam" id="TIGR00365">
    <property type="entry name" value="Grx4 family monothiol glutaredoxin"/>
    <property type="match status" value="1"/>
</dbReference>
<keyword evidence="4" id="KW-0411">Iron-sulfur</keyword>
<dbReference type="PROSITE" id="PS51354">
    <property type="entry name" value="GLUTAREDOXIN_2"/>
    <property type="match status" value="1"/>
</dbReference>
<evidence type="ECO:0000256" key="2">
    <source>
        <dbReference type="ARBA" id="ARBA00022723"/>
    </source>
</evidence>
<dbReference type="InterPro" id="IPR036249">
    <property type="entry name" value="Thioredoxin-like_sf"/>
</dbReference>